<proteinExistence type="predicted"/>
<reference evidence="1 2" key="1">
    <citation type="submission" date="2011-11" db="EMBL/GenBank/DDBJ databases">
        <authorList>
            <consortium name="Tuberculosis Structural Genomics Consortium"/>
            <person name="Ioerger T.R."/>
        </authorList>
    </citation>
    <scope>NUCLEOTIDE SEQUENCE [LARGE SCALE GENOMIC DNA]</scope>
    <source>
        <strain evidence="2">ATCC 19527 / DSM 44167 / CIP 105390 / JCM 6362 / NCTC 10409 / 316</strain>
    </source>
</reference>
<evidence type="ECO:0000313" key="1">
    <source>
        <dbReference type="EMBL" id="EHI10688.1"/>
    </source>
</evidence>
<dbReference type="Proteomes" id="UP000004915">
    <property type="component" value="Unassembled WGS sequence"/>
</dbReference>
<comment type="caution">
    <text evidence="1">The sequence shown here is derived from an EMBL/GenBank/DDBJ whole genome shotgun (WGS) entry which is preliminary data.</text>
</comment>
<protein>
    <submittedName>
        <fullName evidence="1">Uncharacterized protein</fullName>
    </submittedName>
</protein>
<gene>
    <name evidence="1" type="ORF">KEK_21794</name>
</gene>
<accession>G7CMW1</accession>
<organism evidence="1 2">
    <name type="scientific">Mycolicibacterium thermoresistibile (strain ATCC 19527 / DSM 44167 / CIP 105390 / JCM 6362 / NCTC 10409 / 316)</name>
    <name type="common">Mycobacterium thermoresistibile</name>
    <dbReference type="NCBI Taxonomy" id="1078020"/>
    <lineage>
        <taxon>Bacteria</taxon>
        <taxon>Bacillati</taxon>
        <taxon>Actinomycetota</taxon>
        <taxon>Actinomycetes</taxon>
        <taxon>Mycobacteriales</taxon>
        <taxon>Mycobacteriaceae</taxon>
        <taxon>Mycolicibacterium</taxon>
    </lineage>
</organism>
<name>G7CMW1_MYCT3</name>
<evidence type="ECO:0000313" key="2">
    <source>
        <dbReference type="Proteomes" id="UP000004915"/>
    </source>
</evidence>
<dbReference type="AlphaFoldDB" id="G7CMW1"/>
<keyword evidence="2" id="KW-1185">Reference proteome</keyword>
<dbReference type="EMBL" id="AGVE01000054">
    <property type="protein sequence ID" value="EHI10688.1"/>
    <property type="molecule type" value="Genomic_DNA"/>
</dbReference>
<sequence>MSLTTADSSIESACGTLAVRAEELAIKVAEAAAMYLGEDESSAVSVKKAMRIFP</sequence>